<feature type="transmembrane region" description="Helical" evidence="2">
    <location>
        <begin position="399"/>
        <end position="420"/>
    </location>
</feature>
<evidence type="ECO:0000313" key="3">
    <source>
        <dbReference type="Proteomes" id="UP000515152"/>
    </source>
</evidence>
<accession>A0A6P8FQU3</accession>
<feature type="compositionally biased region" description="Low complexity" evidence="1">
    <location>
        <begin position="239"/>
        <end position="255"/>
    </location>
</feature>
<feature type="region of interest" description="Disordered" evidence="1">
    <location>
        <begin position="159"/>
        <end position="216"/>
    </location>
</feature>
<dbReference type="Proteomes" id="UP000515152">
    <property type="component" value="Chromosome 1"/>
</dbReference>
<feature type="compositionally biased region" description="Polar residues" evidence="1">
    <location>
        <begin position="159"/>
        <end position="186"/>
    </location>
</feature>
<dbReference type="GeneID" id="116221048"/>
<dbReference type="AlphaFoldDB" id="A0A6P8FQU3"/>
<keyword evidence="3" id="KW-1185">Reference proteome</keyword>
<proteinExistence type="predicted"/>
<keyword evidence="2" id="KW-1133">Transmembrane helix</keyword>
<feature type="region of interest" description="Disordered" evidence="1">
    <location>
        <begin position="233"/>
        <end position="281"/>
    </location>
</feature>
<evidence type="ECO:0000256" key="1">
    <source>
        <dbReference type="SAM" id="MobiDB-lite"/>
    </source>
</evidence>
<sequence>MRDERLRDQAQTMIWVLLSVGLCIRHVFAASTLTSSLDMSTTMATPAVTTTKPRISTVTKVSTTSVVSDATTATKTNTAAETNRTLTAEKVDLTEVTTADSLLEKTNISKTTLGLTTNSKTFRVVIPKTNAYVLAATATPKPPKQPLATASSTLITSAEESNAIQSTGSSPTTAEQNRGPQLTPSPSLLGIEGTQGHLGATASSQTASPGPGLDSTLFEQRTEIDGSVNYTASSEAGLPQSLSSPHSSMSPRGNSTQARPDNTERQEREIRTNSVTTANARMYDAYADTTSSAHLKQPTDRVTHTTTNLRTIFTTFRTGAATADPSSALRTSKDMETDTSNISLPVNSTSSLNISIQSHTLATTTQMMTGGVRQTGTGDCHPLPSFPSSPFCTKLTCFLMLWVLATLASFFLGLNIFLWVRLSAVRKSRSWEMEGLTGARGVERGTVEEKDSLWANPGVTVEESAEFWYANGTVIPSSDRHRGTGKERKKEKRREKKGERMNGSLWPQPEVTMADITEFWYGRERPMGRNHLTILEEEEARCVD</sequence>
<keyword evidence="2" id="KW-0472">Membrane</keyword>
<feature type="region of interest" description="Disordered" evidence="1">
    <location>
        <begin position="324"/>
        <end position="344"/>
    </location>
</feature>
<evidence type="ECO:0000313" key="4">
    <source>
        <dbReference type="RefSeq" id="XP_031425911.1"/>
    </source>
</evidence>
<protein>
    <submittedName>
        <fullName evidence="4">Mucin-2 isoform X1</fullName>
    </submittedName>
</protein>
<dbReference type="KEGG" id="char:116221048"/>
<feature type="compositionally biased region" description="Basic and acidic residues" evidence="1">
    <location>
        <begin position="261"/>
        <end position="271"/>
    </location>
</feature>
<organism evidence="3 4">
    <name type="scientific">Clupea harengus</name>
    <name type="common">Atlantic herring</name>
    <dbReference type="NCBI Taxonomy" id="7950"/>
    <lineage>
        <taxon>Eukaryota</taxon>
        <taxon>Metazoa</taxon>
        <taxon>Chordata</taxon>
        <taxon>Craniata</taxon>
        <taxon>Vertebrata</taxon>
        <taxon>Euteleostomi</taxon>
        <taxon>Actinopterygii</taxon>
        <taxon>Neopterygii</taxon>
        <taxon>Teleostei</taxon>
        <taxon>Clupei</taxon>
        <taxon>Clupeiformes</taxon>
        <taxon>Clupeoidei</taxon>
        <taxon>Clupeidae</taxon>
        <taxon>Clupea</taxon>
    </lineage>
</organism>
<keyword evidence="2" id="KW-0812">Transmembrane</keyword>
<gene>
    <name evidence="4" type="primary">si:ch73-248e21.5</name>
</gene>
<reference evidence="4" key="1">
    <citation type="submission" date="2025-08" db="UniProtKB">
        <authorList>
            <consortium name="RefSeq"/>
        </authorList>
    </citation>
    <scope>IDENTIFICATION</scope>
</reference>
<dbReference type="RefSeq" id="XP_031425911.1">
    <property type="nucleotide sequence ID" value="XM_031570051.2"/>
</dbReference>
<feature type="compositionally biased region" description="Basic and acidic residues" evidence="1">
    <location>
        <begin position="478"/>
        <end position="488"/>
    </location>
</feature>
<dbReference type="OrthoDB" id="8964782at2759"/>
<name>A0A6P8FQU3_CLUHA</name>
<feature type="region of interest" description="Disordered" evidence="1">
    <location>
        <begin position="476"/>
        <end position="506"/>
    </location>
</feature>
<evidence type="ECO:0000256" key="2">
    <source>
        <dbReference type="SAM" id="Phobius"/>
    </source>
</evidence>